<organism evidence="13 14">
    <name type="scientific">Perkinsus olseni</name>
    <name type="common">Perkinsus atlanticus</name>
    <dbReference type="NCBI Taxonomy" id="32597"/>
    <lineage>
        <taxon>Eukaryota</taxon>
        <taxon>Sar</taxon>
        <taxon>Alveolata</taxon>
        <taxon>Perkinsozoa</taxon>
        <taxon>Perkinsea</taxon>
        <taxon>Perkinsida</taxon>
        <taxon>Perkinsidae</taxon>
        <taxon>Perkinsus</taxon>
    </lineage>
</organism>
<comment type="caution">
    <text evidence="13">The sequence shown here is derived from an EMBL/GenBank/DDBJ whole genome shotgun (WGS) entry which is preliminary data.</text>
</comment>
<dbReference type="InterPro" id="IPR009008">
    <property type="entry name" value="Val/Leu/Ile-tRNA-synth_edit"/>
</dbReference>
<name>A0A7J6KXM2_PEROL</name>
<proteinExistence type="inferred from homology"/>
<evidence type="ECO:0000256" key="3">
    <source>
        <dbReference type="ARBA" id="ARBA00022598"/>
    </source>
</evidence>
<sequence>MSSEPSSMSPKQRALLSDLSAILLEFFKGRTAGATSDSEQQGKEETAPLDPISRWISSTPGAVDLLVQLSKQPATTTTQPSTQVDNASRGVVAPSTPSSAISGPSAAEATARPSDAGQQQQQSGLPLPLAKPLTGKRMIRPPMMSVPEHAPASVSPEESCDATVGGGDLSNQALLDDLVNELILLLANTPWMCASLAQLLPLLSSQSKDFIRQQQVTQGSLISAANGDLTLVTGTDILVYTGSVEKMASLLQIQQQQQGTSSGHEVPQPHTSLASQQQHFVLPSPLLPSQSPFRQGGSMQTANGGGGMLASPLPPQQTIQQAMRLQAAQAAAAAAAGGGGGASPGMLQTGLARPVPVPGQAQPKRGVLNMETLSTSPQLAALVKEVSFLLLTAGGPSRQLLLSELGTRISAQSRMFLKLNRTRLGQLLLRFPKDFLIEGQKASGKVTLIQPEVIQCPSTPVPLEKDIIGENVVSTGDSAFADEAPPGMSNNDAQSNVFSQAASGNYYTGNQTQADDGLTLSSRSVGNSKNSRLADLGSGLSVDVAGPGRQQQQQRGAKDDYLYMAPQQLVSSPLPLVSPGTALGLTPFSALPRSMAEGVLQTPALRRDPSTFPQQRQEEQQQPECVLSAVEGWAFDGGFPSGSYRVLDDPEASCDAVAEALMFSVNAVGAGLTALKDTAFAMAGDIGPLLLDPGLPSTARANISSSLFPRVSASVRLVWSLAELSAYTSMKRQTCIGQVVREALHRALLSLAGAIRQLVGCMWHMVNMGSFGDYGSPHRNLQLLLGLLPTLYESLNLVSDAVQQIGIDSISIGNAAHEPEGMFTNTVVLYRKLFPERAHLDKGLLRTILRLLPMDSSLCDFGGLDGRYALWLNDTGLIDAYAVDGIRGISELTDGAVMEADLTTPNLTLWRQFDCVLSLEVAEHIPKQHERVFLENLARHAEECLIVSWALPETLGEGHVNSMGEEESHRRIVEVTGFVPDDTATKMLRESAEIEWIASTVAMYVKPSNFTRRDKLVEYEFTAQKKWEDAHVYERNAPEEGAKDAPEHFMVTFAIPYMNGMLHLGHAFSLTKAEFAVRYQSLKGKNALFPFGFHCTGMPIQAAAGNLKRELTHALESEDESSGPESSEQEQQTSSESAAASLERKAVGIFHSKKTKTKAKTGGLSQIEILKNMGIPDDEIPKFCEPQHWLEYFPPLGKRDLKRFGVAVDWRRSFITTDANPFFDAFVQWQFRHLKAGNRLAFGNRPTIYSIRDGQPCADHDRASGEGVNPQEYTLIKMEVQDVKPEWNTGDNKVFFVAATLRPETMYGQTNCFVLPSAEYGVFQMNNGEAFVCSYRSAINMVMQELGPKTKNEDGEDCPVQLATVKGSDLLGTPLSAPLAKYSTVYALPLLTISMGKGTGIVTSVPADAPDDYAALKDWKTRKNWRDQYGVKEEWCVPFEVVPIIRIEDMPEWGDEAAVYLCESMKIDSHKQKDKLGEAKKLCYNKGFYQGKMIIGPYAGKTVQEAKPLVRKDLIDAGLAIKYYEPEGLVISRSGDECVVAYCDQWYIRYGEEEWKNKVLDHVKNHFETFNPSSLNQQINAIDWLKNWACSRNFGLGTRLPWDKRWIIESLSDSTIYMAYYTIAHLLQGGVLDGSGNHPLGIDAEQMTDAVFDYIFDLASEPPADTAIPRESLERLKREFNYWYPMSLRCSGKDLIPNHLTMCLYNHAAIWEDRPDLWPEAFFTNGHVMVDDEKMSKSRGNFLTLDQACKEFSADATRLALADAGDGLENANFKRKTANDSILALTTFDNWATEVMTSPAELAKERDGEYTFVDKCFANELNRLIKESDAGYSKMMMRDALKAGWFDMQNLRDQYRVLTDGSMHRDLLRRYIEVQALVMVPITPHFSEHIWSDILNKEGLAVKQLWPEVDAPFDESLSRQYNMLQSNLREFRLELQKHMQPKKKGPAPVPPTDAVIYVTKEYKPFQQTCLKVLSEVELDENNEPVDKKFMGNFFKDHPLIKALPKQEKGMAMKFAPFHMQTEVKTKGKAALALTLPFDETKMLEDQKGLIKKQLGLPGDVEVRDAAEESSVDKNNRRATGAPGRAVIVFYAKDNETHLIVCFYRYHRSIRLSMSQRHHRRRVRRPSCLNAVFLVLCCLGGGQQLRHLAEEGEVTPDVIMAAAESQETRRAAEGKSFASMEGSVSGSSESIPWIRLQPARLSYVKNGTLADKRHNAWQHWAAITFSCLAIMVVAAHFVVCFRGMCSKGAGTSDPSAQQQLNTTGHSAATTIGMPVDRDHPLHTLISSGEGPPSSPGQGPSGSRRGANGKSGPRQQLQFDRFVVRGANTTGSYSGYPGLPSAVSKTLSAEGRLGPRHGGYNIVNKWADGSGGGARSVGYQRPGYVMRGMFDIASDEDDDDIEDQGTAAGEVYYGLDGRARVVQYPQTLLVPEDDETPEEFAARRKRQKAYEHPGGGGGGGGTSWSPPPASWRR</sequence>
<feature type="domain" description="Aminoacyl-tRNA synthetase class Ia" evidence="11">
    <location>
        <begin position="1024"/>
        <end position="1103"/>
    </location>
</feature>
<dbReference type="CDD" id="cd07959">
    <property type="entry name" value="Anticodon_Ia_Leu_AEc"/>
    <property type="match status" value="1"/>
</dbReference>
<protein>
    <recommendedName>
        <fullName evidence="2">leucine--tRNA ligase</fullName>
        <ecNumber evidence="2">6.1.1.4</ecNumber>
    </recommendedName>
    <alternativeName>
        <fullName evidence="8">Leucyl-tRNA synthetase</fullName>
    </alternativeName>
</protein>
<dbReference type="PANTHER" id="PTHR45794:SF1">
    <property type="entry name" value="LEUCINE--TRNA LIGASE, CYTOPLASMIC"/>
    <property type="match status" value="1"/>
</dbReference>
<dbReference type="OrthoDB" id="10249672at2759"/>
<feature type="compositionally biased region" description="Low complexity" evidence="9">
    <location>
        <begin position="73"/>
        <end position="83"/>
    </location>
</feature>
<feature type="compositionally biased region" description="Gly residues" evidence="9">
    <location>
        <begin position="2451"/>
        <end position="2460"/>
    </location>
</feature>
<dbReference type="InterPro" id="IPR009080">
    <property type="entry name" value="tRNAsynth_Ia_anticodon-bd"/>
</dbReference>
<dbReference type="InterPro" id="IPR014729">
    <property type="entry name" value="Rossmann-like_a/b/a_fold"/>
</dbReference>
<evidence type="ECO:0000256" key="2">
    <source>
        <dbReference type="ARBA" id="ARBA00013164"/>
    </source>
</evidence>
<dbReference type="InterPro" id="IPR004493">
    <property type="entry name" value="Leu-tRNA-synth_Ia_arc/euk"/>
</dbReference>
<feature type="compositionally biased region" description="Low complexity" evidence="9">
    <location>
        <begin position="282"/>
        <end position="292"/>
    </location>
</feature>
<dbReference type="Gene3D" id="3.90.740.10">
    <property type="entry name" value="Valyl/Leucyl/Isoleucyl-tRNA synthetase, editing domain"/>
    <property type="match status" value="1"/>
</dbReference>
<dbReference type="SUPFAM" id="SSF53335">
    <property type="entry name" value="S-adenosyl-L-methionine-dependent methyltransferases"/>
    <property type="match status" value="1"/>
</dbReference>
<evidence type="ECO:0000313" key="14">
    <source>
        <dbReference type="Proteomes" id="UP000570595"/>
    </source>
</evidence>
<evidence type="ECO:0000256" key="6">
    <source>
        <dbReference type="ARBA" id="ARBA00022917"/>
    </source>
</evidence>
<dbReference type="Pfam" id="PF00133">
    <property type="entry name" value="tRNA-synt_1"/>
    <property type="match status" value="2"/>
</dbReference>
<keyword evidence="4" id="KW-0547">Nucleotide-binding</keyword>
<dbReference type="InterPro" id="IPR029063">
    <property type="entry name" value="SAM-dependent_MTases_sf"/>
</dbReference>
<keyword evidence="10" id="KW-0472">Membrane</keyword>
<dbReference type="SUPFAM" id="SSF47323">
    <property type="entry name" value="Anticodon-binding domain of a subclass of class I aminoacyl-tRNA synthetases"/>
    <property type="match status" value="1"/>
</dbReference>
<feature type="region of interest" description="Disordered" evidence="9">
    <location>
        <begin position="73"/>
        <end position="163"/>
    </location>
</feature>
<feature type="compositionally biased region" description="Polar residues" evidence="9">
    <location>
        <begin position="508"/>
        <end position="531"/>
    </location>
</feature>
<keyword evidence="3" id="KW-0436">Ligase</keyword>
<reference evidence="13 14" key="1">
    <citation type="submission" date="2020-04" db="EMBL/GenBank/DDBJ databases">
        <title>Perkinsus olseni comparative genomics.</title>
        <authorList>
            <person name="Bogema D.R."/>
        </authorList>
    </citation>
    <scope>NUCLEOTIDE SEQUENCE [LARGE SCALE GENOMIC DNA]</scope>
    <source>
        <strain evidence="13">ATCC PRA-179</strain>
    </source>
</reference>
<evidence type="ECO:0000256" key="4">
    <source>
        <dbReference type="ARBA" id="ARBA00022741"/>
    </source>
</evidence>
<feature type="compositionally biased region" description="Low complexity" evidence="9">
    <location>
        <begin position="1123"/>
        <end position="1138"/>
    </location>
</feature>
<feature type="region of interest" description="Disordered" evidence="9">
    <location>
        <begin position="2267"/>
        <end position="2314"/>
    </location>
</feature>
<evidence type="ECO:0000256" key="1">
    <source>
        <dbReference type="ARBA" id="ARBA00005594"/>
    </source>
</evidence>
<dbReference type="EC" id="6.1.1.4" evidence="2"/>
<feature type="domain" description="Aminoacyl-tRNA synthetase class Ia" evidence="11">
    <location>
        <begin position="1189"/>
        <end position="1771"/>
    </location>
</feature>
<evidence type="ECO:0000313" key="13">
    <source>
        <dbReference type="EMBL" id="KAF4651910.1"/>
    </source>
</evidence>
<evidence type="ECO:0000259" key="12">
    <source>
        <dbReference type="Pfam" id="PF08264"/>
    </source>
</evidence>
<dbReference type="GO" id="GO:0005524">
    <property type="term" value="F:ATP binding"/>
    <property type="evidence" value="ECO:0007669"/>
    <property type="project" value="UniProtKB-KW"/>
</dbReference>
<evidence type="ECO:0000256" key="5">
    <source>
        <dbReference type="ARBA" id="ARBA00022840"/>
    </source>
</evidence>
<evidence type="ECO:0000256" key="8">
    <source>
        <dbReference type="ARBA" id="ARBA00030520"/>
    </source>
</evidence>
<feature type="compositionally biased region" description="Polar residues" evidence="9">
    <location>
        <begin position="259"/>
        <end position="279"/>
    </location>
</feature>
<dbReference type="EMBL" id="JABAHT010000783">
    <property type="protein sequence ID" value="KAF4651910.1"/>
    <property type="molecule type" value="Genomic_DNA"/>
</dbReference>
<accession>A0A7J6KXM2</accession>
<dbReference type="InterPro" id="IPR013155">
    <property type="entry name" value="M/V/L/I-tRNA-synth_anticd-bd"/>
</dbReference>
<feature type="region of interest" description="Disordered" evidence="9">
    <location>
        <begin position="255"/>
        <end position="314"/>
    </location>
</feature>
<dbReference type="InterPro" id="IPR001412">
    <property type="entry name" value="aa-tRNA-synth_I_CS"/>
</dbReference>
<comment type="similarity">
    <text evidence="1">Belongs to the class-I aminoacyl-tRNA synthetase family.</text>
</comment>
<keyword evidence="5" id="KW-0067">ATP-binding</keyword>
<evidence type="ECO:0000256" key="7">
    <source>
        <dbReference type="ARBA" id="ARBA00023146"/>
    </source>
</evidence>
<dbReference type="GO" id="GO:0002161">
    <property type="term" value="F:aminoacyl-tRNA deacylase activity"/>
    <property type="evidence" value="ECO:0007669"/>
    <property type="project" value="InterPro"/>
</dbReference>
<feature type="transmembrane region" description="Helical" evidence="10">
    <location>
        <begin position="2219"/>
        <end position="2240"/>
    </location>
</feature>
<gene>
    <name evidence="13" type="ORF">FOZ61_010063</name>
</gene>
<dbReference type="PROSITE" id="PS00178">
    <property type="entry name" value="AA_TRNA_LIGASE_I"/>
    <property type="match status" value="1"/>
</dbReference>
<keyword evidence="10" id="KW-0812">Transmembrane</keyword>
<dbReference type="GO" id="GO:0004823">
    <property type="term" value="F:leucine-tRNA ligase activity"/>
    <property type="evidence" value="ECO:0007669"/>
    <property type="project" value="UniProtKB-EC"/>
</dbReference>
<dbReference type="InterPro" id="IPR002300">
    <property type="entry name" value="aa-tRNA-synth_Ia"/>
</dbReference>
<dbReference type="SUPFAM" id="SSF52374">
    <property type="entry name" value="Nucleotidylyl transferase"/>
    <property type="match status" value="1"/>
</dbReference>
<feature type="region of interest" description="Disordered" evidence="9">
    <location>
        <begin position="335"/>
        <end position="362"/>
    </location>
</feature>
<evidence type="ECO:0000256" key="10">
    <source>
        <dbReference type="SAM" id="Phobius"/>
    </source>
</evidence>
<dbReference type="GO" id="GO:0006429">
    <property type="term" value="P:leucyl-tRNA aminoacylation"/>
    <property type="evidence" value="ECO:0007669"/>
    <property type="project" value="InterPro"/>
</dbReference>
<keyword evidence="6" id="KW-0648">Protein biosynthesis</keyword>
<feature type="domain" description="Methionyl/Valyl/Leucyl/Isoleucyl-tRNA synthetase anticodon-binding" evidence="12">
    <location>
        <begin position="1814"/>
        <end position="1935"/>
    </location>
</feature>
<keyword evidence="7" id="KW-0030">Aminoacyl-tRNA synthetase</keyword>
<dbReference type="FunFam" id="3.90.740.10:FF:000001">
    <property type="entry name" value="Leucine--tRNA ligase, cytoplasmic"/>
    <property type="match status" value="1"/>
</dbReference>
<feature type="compositionally biased region" description="Low complexity" evidence="9">
    <location>
        <begin position="2285"/>
        <end position="2304"/>
    </location>
</feature>
<dbReference type="NCBIfam" id="TIGR00395">
    <property type="entry name" value="leuS_arch"/>
    <property type="match status" value="1"/>
</dbReference>
<feature type="region of interest" description="Disordered" evidence="9">
    <location>
        <begin position="1113"/>
        <end position="1138"/>
    </location>
</feature>
<dbReference type="SUPFAM" id="SSF50677">
    <property type="entry name" value="ValRS/IleRS/LeuRS editing domain"/>
    <property type="match status" value="1"/>
</dbReference>
<feature type="region of interest" description="Disordered" evidence="9">
    <location>
        <begin position="508"/>
        <end position="557"/>
    </location>
</feature>
<feature type="region of interest" description="Disordered" evidence="9">
    <location>
        <begin position="32"/>
        <end position="56"/>
    </location>
</feature>
<dbReference type="Pfam" id="PF08264">
    <property type="entry name" value="Anticodon_1"/>
    <property type="match status" value="1"/>
</dbReference>
<dbReference type="Gene3D" id="1.10.730.10">
    <property type="entry name" value="Isoleucyl-tRNA Synthetase, Domain 1"/>
    <property type="match status" value="1"/>
</dbReference>
<dbReference type="Gene3D" id="3.40.50.620">
    <property type="entry name" value="HUPs"/>
    <property type="match status" value="1"/>
</dbReference>
<dbReference type="Proteomes" id="UP000570595">
    <property type="component" value="Unassembled WGS sequence"/>
</dbReference>
<dbReference type="PANTHER" id="PTHR45794">
    <property type="entry name" value="LEUCYL-TRNA SYNTHETASE"/>
    <property type="match status" value="1"/>
</dbReference>
<feature type="region of interest" description="Disordered" evidence="9">
    <location>
        <begin position="2428"/>
        <end position="2471"/>
    </location>
</feature>
<keyword evidence="10" id="KW-1133">Transmembrane helix</keyword>
<evidence type="ECO:0000259" key="11">
    <source>
        <dbReference type="Pfam" id="PF00133"/>
    </source>
</evidence>
<evidence type="ECO:0000256" key="9">
    <source>
        <dbReference type="SAM" id="MobiDB-lite"/>
    </source>
</evidence>